<comment type="caution">
    <text evidence="2">The sequence shown here is derived from an EMBL/GenBank/DDBJ whole genome shotgun (WGS) entry which is preliminary data.</text>
</comment>
<organism evidence="2 3">
    <name type="scientific">Ferroacidibacillus organovorans</name>
    <dbReference type="NCBI Taxonomy" id="1765683"/>
    <lineage>
        <taxon>Bacteria</taxon>
        <taxon>Bacillati</taxon>
        <taxon>Bacillota</taxon>
        <taxon>Bacilli</taxon>
        <taxon>Bacillales</taxon>
        <taxon>Alicyclobacillaceae</taxon>
        <taxon>Ferroacidibacillus</taxon>
    </lineage>
</organism>
<dbReference type="Pfam" id="PF03358">
    <property type="entry name" value="FMN_red"/>
    <property type="match status" value="1"/>
</dbReference>
<evidence type="ECO:0000313" key="3">
    <source>
        <dbReference type="Proteomes" id="UP000053557"/>
    </source>
</evidence>
<dbReference type="InterPro" id="IPR005025">
    <property type="entry name" value="FMN_Rdtase-like_dom"/>
</dbReference>
<gene>
    <name evidence="2" type="ORF">ATW55_02880</name>
</gene>
<protein>
    <recommendedName>
        <fullName evidence="1">Flavodoxin-like domain-containing protein</fullName>
    </recommendedName>
</protein>
<dbReference type="PROSITE" id="PS50902">
    <property type="entry name" value="FLAVODOXIN_LIKE"/>
    <property type="match status" value="1"/>
</dbReference>
<dbReference type="InterPro" id="IPR008254">
    <property type="entry name" value="Flavodoxin/NO_synth"/>
</dbReference>
<dbReference type="SUPFAM" id="SSF52218">
    <property type="entry name" value="Flavoproteins"/>
    <property type="match status" value="1"/>
</dbReference>
<accession>A0A101XPZ0</accession>
<feature type="domain" description="Flavodoxin-like" evidence="1">
    <location>
        <begin position="3"/>
        <end position="171"/>
    </location>
</feature>
<sequence>MQTVVVHASASGHTETLANAIAQGAHAAGSHVTVLPAEQCGPDHLVAADAMFWGTSSYFGGPNLKMVHLFERLGGIWMAGGLQGKVGGVFATTSTMHGGLETVLHTLIDAMMHHGMIVVPNTGAFTPERIRFGCPYGAAAVVETAVDLDMAVGQPTPGEMQIAYEYGQRVVAIATQMRSAQPPYTAR</sequence>
<name>A0A101XPZ0_9BACL</name>
<dbReference type="GO" id="GO:0003955">
    <property type="term" value="F:NAD(P)H dehydrogenase (quinone) activity"/>
    <property type="evidence" value="ECO:0007669"/>
    <property type="project" value="TreeGrafter"/>
</dbReference>
<dbReference type="AlphaFoldDB" id="A0A101XPZ0"/>
<dbReference type="EMBL" id="LPVJ01000051">
    <property type="protein sequence ID" value="KUO95425.1"/>
    <property type="molecule type" value="Genomic_DNA"/>
</dbReference>
<evidence type="ECO:0000259" key="1">
    <source>
        <dbReference type="PROSITE" id="PS50902"/>
    </source>
</evidence>
<dbReference type="PANTHER" id="PTHR30546:SF23">
    <property type="entry name" value="FLAVOPROTEIN-LIKE PROTEIN YCP4-RELATED"/>
    <property type="match status" value="1"/>
</dbReference>
<evidence type="ECO:0000313" key="2">
    <source>
        <dbReference type="EMBL" id="KUO95425.1"/>
    </source>
</evidence>
<dbReference type="GO" id="GO:0016020">
    <property type="term" value="C:membrane"/>
    <property type="evidence" value="ECO:0007669"/>
    <property type="project" value="TreeGrafter"/>
</dbReference>
<dbReference type="RefSeq" id="WP_067717188.1">
    <property type="nucleotide sequence ID" value="NZ_LPVJ01000051.1"/>
</dbReference>
<dbReference type="Proteomes" id="UP000053557">
    <property type="component" value="Unassembled WGS sequence"/>
</dbReference>
<dbReference type="GO" id="GO:0010181">
    <property type="term" value="F:FMN binding"/>
    <property type="evidence" value="ECO:0007669"/>
    <property type="project" value="InterPro"/>
</dbReference>
<reference evidence="2 3" key="1">
    <citation type="submission" date="2015-12" db="EMBL/GenBank/DDBJ databases">
        <title>Draft genome sequence of Acidibacillus ferrooxidans ITV001, isolated from a chalcopyrite acid mine drainage site in Brazil.</title>
        <authorList>
            <person name="Dall'Agnol H."/>
            <person name="Nancucheo I."/>
            <person name="Johnson B."/>
            <person name="Oliveira R."/>
            <person name="Leite L."/>
            <person name="Pylro V."/>
            <person name="Nunes G.L."/>
            <person name="Tzotzos G."/>
            <person name="Fernandes G.R."/>
            <person name="Dutra J."/>
            <person name="Orellana S.C."/>
            <person name="Oliveira G."/>
        </authorList>
    </citation>
    <scope>NUCLEOTIDE SEQUENCE [LARGE SCALE GENOMIC DNA]</scope>
    <source>
        <strain evidence="3">ITV01</strain>
    </source>
</reference>
<dbReference type="OrthoDB" id="9801479at2"/>
<keyword evidence="3" id="KW-1185">Reference proteome</keyword>
<proteinExistence type="predicted"/>
<dbReference type="InterPro" id="IPR029039">
    <property type="entry name" value="Flavoprotein-like_sf"/>
</dbReference>
<dbReference type="Gene3D" id="3.40.50.360">
    <property type="match status" value="1"/>
</dbReference>
<dbReference type="PANTHER" id="PTHR30546">
    <property type="entry name" value="FLAVODOXIN-RELATED PROTEIN WRBA-RELATED"/>
    <property type="match status" value="1"/>
</dbReference>